<dbReference type="EC" id="2.7.13.3" evidence="3"/>
<dbReference type="SMART" id="SM00387">
    <property type="entry name" value="HATPase_c"/>
    <property type="match status" value="1"/>
</dbReference>
<name>A0ABX1XM76_9BACL</name>
<evidence type="ECO:0000256" key="6">
    <source>
        <dbReference type="ARBA" id="ARBA00022679"/>
    </source>
</evidence>
<dbReference type="Gene3D" id="3.30.450.20">
    <property type="entry name" value="PAS domain"/>
    <property type="match status" value="1"/>
</dbReference>
<dbReference type="Pfam" id="PF00672">
    <property type="entry name" value="HAMP"/>
    <property type="match status" value="1"/>
</dbReference>
<evidence type="ECO:0000256" key="9">
    <source>
        <dbReference type="ARBA" id="ARBA00022777"/>
    </source>
</evidence>
<dbReference type="Pfam" id="PF02518">
    <property type="entry name" value="HATPase_c"/>
    <property type="match status" value="1"/>
</dbReference>
<keyword evidence="12" id="KW-0902">Two-component regulatory system</keyword>
<protein>
    <recommendedName>
        <fullName evidence="3">histidine kinase</fullName>
        <ecNumber evidence="3">2.7.13.3</ecNumber>
    </recommendedName>
</protein>
<dbReference type="SUPFAM" id="SSF158472">
    <property type="entry name" value="HAMP domain-like"/>
    <property type="match status" value="1"/>
</dbReference>
<dbReference type="Pfam" id="PF06580">
    <property type="entry name" value="His_kinase"/>
    <property type="match status" value="1"/>
</dbReference>
<dbReference type="SUPFAM" id="SSF55874">
    <property type="entry name" value="ATPase domain of HSP90 chaperone/DNA topoisomerase II/histidine kinase"/>
    <property type="match status" value="1"/>
</dbReference>
<evidence type="ECO:0000256" key="11">
    <source>
        <dbReference type="ARBA" id="ARBA00022989"/>
    </source>
</evidence>
<dbReference type="PROSITE" id="PS50109">
    <property type="entry name" value="HIS_KIN"/>
    <property type="match status" value="1"/>
</dbReference>
<comment type="caution">
    <text evidence="17">The sequence shown here is derived from an EMBL/GenBank/DDBJ whole genome shotgun (WGS) entry which is preliminary data.</text>
</comment>
<keyword evidence="9" id="KW-0418">Kinase</keyword>
<keyword evidence="10" id="KW-0067">ATP-binding</keyword>
<feature type="transmembrane region" description="Helical" evidence="14">
    <location>
        <begin position="9"/>
        <end position="30"/>
    </location>
</feature>
<keyword evidence="4" id="KW-1003">Cell membrane</keyword>
<evidence type="ECO:0000256" key="12">
    <source>
        <dbReference type="ARBA" id="ARBA00023012"/>
    </source>
</evidence>
<keyword evidence="5" id="KW-0597">Phosphoprotein</keyword>
<dbReference type="SMART" id="SM00304">
    <property type="entry name" value="HAMP"/>
    <property type="match status" value="1"/>
</dbReference>
<organism evidence="17 18">
    <name type="scientific">Paenibacillus plantarum</name>
    <dbReference type="NCBI Taxonomy" id="2654975"/>
    <lineage>
        <taxon>Bacteria</taxon>
        <taxon>Bacillati</taxon>
        <taxon>Bacillota</taxon>
        <taxon>Bacilli</taxon>
        <taxon>Bacillales</taxon>
        <taxon>Paenibacillaceae</taxon>
        <taxon>Paenibacillus</taxon>
    </lineage>
</organism>
<keyword evidence="13 14" id="KW-0472">Membrane</keyword>
<dbReference type="InterPro" id="IPR010559">
    <property type="entry name" value="Sig_transdc_His_kin_internal"/>
</dbReference>
<dbReference type="CDD" id="cd12912">
    <property type="entry name" value="PDC2_MCP_like"/>
    <property type="match status" value="1"/>
</dbReference>
<evidence type="ECO:0000256" key="13">
    <source>
        <dbReference type="ARBA" id="ARBA00023136"/>
    </source>
</evidence>
<keyword evidence="11 14" id="KW-1133">Transmembrane helix</keyword>
<feature type="transmembrane region" description="Helical" evidence="14">
    <location>
        <begin position="290"/>
        <end position="309"/>
    </location>
</feature>
<dbReference type="PANTHER" id="PTHR34220:SF11">
    <property type="entry name" value="SENSOR PROTEIN KINASE HPTS"/>
    <property type="match status" value="1"/>
</dbReference>
<dbReference type="Proteomes" id="UP000653578">
    <property type="component" value="Unassembled WGS sequence"/>
</dbReference>
<evidence type="ECO:0000313" key="17">
    <source>
        <dbReference type="EMBL" id="NOU68960.1"/>
    </source>
</evidence>
<gene>
    <name evidence="17" type="ORF">GC096_33615</name>
</gene>
<evidence type="ECO:0000313" key="18">
    <source>
        <dbReference type="Proteomes" id="UP000653578"/>
    </source>
</evidence>
<feature type="domain" description="HAMP" evidence="16">
    <location>
        <begin position="310"/>
        <end position="362"/>
    </location>
</feature>
<keyword evidence="7 14" id="KW-0812">Transmembrane</keyword>
<dbReference type="Gene3D" id="6.10.340.10">
    <property type="match status" value="1"/>
</dbReference>
<evidence type="ECO:0000256" key="2">
    <source>
        <dbReference type="ARBA" id="ARBA00004651"/>
    </source>
</evidence>
<dbReference type="PANTHER" id="PTHR34220">
    <property type="entry name" value="SENSOR HISTIDINE KINASE YPDA"/>
    <property type="match status" value="1"/>
</dbReference>
<dbReference type="InterPro" id="IPR036890">
    <property type="entry name" value="HATPase_C_sf"/>
</dbReference>
<evidence type="ECO:0000259" key="16">
    <source>
        <dbReference type="PROSITE" id="PS50885"/>
    </source>
</evidence>
<dbReference type="PROSITE" id="PS50885">
    <property type="entry name" value="HAMP"/>
    <property type="match status" value="1"/>
</dbReference>
<evidence type="ECO:0000256" key="5">
    <source>
        <dbReference type="ARBA" id="ARBA00022553"/>
    </source>
</evidence>
<evidence type="ECO:0000256" key="10">
    <source>
        <dbReference type="ARBA" id="ARBA00022840"/>
    </source>
</evidence>
<dbReference type="CDD" id="cd06225">
    <property type="entry name" value="HAMP"/>
    <property type="match status" value="1"/>
</dbReference>
<keyword evidence="18" id="KW-1185">Reference proteome</keyword>
<dbReference type="Gene3D" id="3.30.565.10">
    <property type="entry name" value="Histidine kinase-like ATPase, C-terminal domain"/>
    <property type="match status" value="1"/>
</dbReference>
<dbReference type="InterPro" id="IPR005467">
    <property type="entry name" value="His_kinase_dom"/>
</dbReference>
<keyword evidence="8" id="KW-0547">Nucleotide-binding</keyword>
<evidence type="ECO:0000256" key="7">
    <source>
        <dbReference type="ARBA" id="ARBA00022692"/>
    </source>
</evidence>
<reference evidence="17 18" key="1">
    <citation type="submission" date="2019-10" db="EMBL/GenBank/DDBJ databases">
        <title>Description of Paenibacillus humi sp. nov.</title>
        <authorList>
            <person name="Carlier A."/>
            <person name="Qi S."/>
        </authorList>
    </citation>
    <scope>NUCLEOTIDE SEQUENCE [LARGE SCALE GENOMIC DNA]</scope>
    <source>
        <strain evidence="17 18">LMG 31461</strain>
    </source>
</reference>
<dbReference type="InterPro" id="IPR050640">
    <property type="entry name" value="Bact_2-comp_sensor_kinase"/>
</dbReference>
<accession>A0ABX1XM76</accession>
<comment type="catalytic activity">
    <reaction evidence="1">
        <text>ATP + protein L-histidine = ADP + protein N-phospho-L-histidine.</text>
        <dbReference type="EC" id="2.7.13.3"/>
    </reaction>
</comment>
<evidence type="ECO:0000256" key="4">
    <source>
        <dbReference type="ARBA" id="ARBA00022475"/>
    </source>
</evidence>
<evidence type="ECO:0000256" key="14">
    <source>
        <dbReference type="SAM" id="Phobius"/>
    </source>
</evidence>
<dbReference type="RefSeq" id="WP_171636771.1">
    <property type="nucleotide sequence ID" value="NZ_WHNY01000082.1"/>
</dbReference>
<keyword evidence="6" id="KW-0808">Transferase</keyword>
<proteinExistence type="predicted"/>
<evidence type="ECO:0000256" key="8">
    <source>
        <dbReference type="ARBA" id="ARBA00022741"/>
    </source>
</evidence>
<evidence type="ECO:0000259" key="15">
    <source>
        <dbReference type="PROSITE" id="PS50109"/>
    </source>
</evidence>
<evidence type="ECO:0000256" key="3">
    <source>
        <dbReference type="ARBA" id="ARBA00012438"/>
    </source>
</evidence>
<dbReference type="EMBL" id="WHNY01000082">
    <property type="protein sequence ID" value="NOU68960.1"/>
    <property type="molecule type" value="Genomic_DNA"/>
</dbReference>
<comment type="subcellular location">
    <subcellularLocation>
        <location evidence="2">Cell membrane</location>
        <topology evidence="2">Multi-pass membrane protein</topology>
    </subcellularLocation>
</comment>
<feature type="domain" description="Histidine kinase" evidence="15">
    <location>
        <begin position="407"/>
        <end position="594"/>
    </location>
</feature>
<evidence type="ECO:0000256" key="1">
    <source>
        <dbReference type="ARBA" id="ARBA00000085"/>
    </source>
</evidence>
<dbReference type="InterPro" id="IPR003594">
    <property type="entry name" value="HATPase_dom"/>
</dbReference>
<sequence>MNSRLVRKVYIYFVIIITLALVTVGVTGYWRSSNELENQYEGLLTQIVDNVLHETDLFLKSYERATLSILISPVVKEALDLPYHATSGFYSSEIAMKGVFQPVLINNPEISMTYIVGYNGFQATDFNAHIVPFNYKGFDEYVEQMKDDDTINGKLTIKDSGFLDGHLTLIRKLADRTSSTLFKGIMGFELKIGELNTLWKGIKLGNSGYFFIVNDRGKILYHPDSNRIGKQLDGMHFNTVEAKTDQVFELPGEPGRVFFSRKSDYSGWTLVASMSISEQRQPISDLRQTILIVGIITLFLATFLAYRFGQSIVRPVRLLENGMRQTAKGLWTRVPLTGSLDEMDQLIISYNTMVSRLEELVERVYETELRNQDNMMKRQQAEFQSLQLQINPHFLYNTLEIIICYAVIQKSSEIKDIVRSLSYMLRYSIRTDLEEITVANELKHILYFMSIMKYRNQREFEIDVRISTDYLLDSMVRLTLQPLVENVFKHAFPYGIEDKHTIIIDAWKNDRDFYVIVQDNGCGIEAESLLQLNTRLLNSRQEKLVDTQPISEGSIGLLNVHNRIQMVFGQQYGLSVQSEQGSGTKVTIHMPTSSAKKVIAV</sequence>
<dbReference type="InterPro" id="IPR003660">
    <property type="entry name" value="HAMP_dom"/>
</dbReference>